<evidence type="ECO:0000313" key="2">
    <source>
        <dbReference type="Proteomes" id="UP001501302"/>
    </source>
</evidence>
<evidence type="ECO:0008006" key="3">
    <source>
        <dbReference type="Google" id="ProtNLM"/>
    </source>
</evidence>
<organism evidence="1 2">
    <name type="scientific">Algibacter agarivorans</name>
    <dbReference type="NCBI Taxonomy" id="1109741"/>
    <lineage>
        <taxon>Bacteria</taxon>
        <taxon>Pseudomonadati</taxon>
        <taxon>Bacteroidota</taxon>
        <taxon>Flavobacteriia</taxon>
        <taxon>Flavobacteriales</taxon>
        <taxon>Flavobacteriaceae</taxon>
        <taxon>Algibacter</taxon>
    </lineage>
</organism>
<dbReference type="Proteomes" id="UP001501302">
    <property type="component" value="Unassembled WGS sequence"/>
</dbReference>
<proteinExistence type="predicted"/>
<reference evidence="2" key="1">
    <citation type="journal article" date="2019" name="Int. J. Syst. Evol. Microbiol.">
        <title>The Global Catalogue of Microorganisms (GCM) 10K type strain sequencing project: providing services to taxonomists for standard genome sequencing and annotation.</title>
        <authorList>
            <consortium name="The Broad Institute Genomics Platform"/>
            <consortium name="The Broad Institute Genome Sequencing Center for Infectious Disease"/>
            <person name="Wu L."/>
            <person name="Ma J."/>
        </authorList>
    </citation>
    <scope>NUCLEOTIDE SEQUENCE [LARGE SCALE GENOMIC DNA]</scope>
    <source>
        <strain evidence="2">JCM 18285</strain>
    </source>
</reference>
<sequence length="167" mass="19001">MKKLLIIVTSITFMWSCSTPKYLSAPKDFKNHVNGLYLEYKLKKSQSRVIGEIIEVENNYVKLLQVDNKEIITISQNDIKQAQVLVSLSANNQKALNNWAGLLNLASLGHGYFMVFTVPINLVSSASIHARGVYRMKIPDDVDWHELHKFARFPQGIPESIDENLIK</sequence>
<protein>
    <recommendedName>
        <fullName evidence="3">Lipoprotein</fullName>
    </recommendedName>
</protein>
<dbReference type="RefSeq" id="WP_345189904.1">
    <property type="nucleotide sequence ID" value="NZ_BAABJJ010000006.1"/>
</dbReference>
<keyword evidence="2" id="KW-1185">Reference proteome</keyword>
<comment type="caution">
    <text evidence="1">The sequence shown here is derived from an EMBL/GenBank/DDBJ whole genome shotgun (WGS) entry which is preliminary data.</text>
</comment>
<gene>
    <name evidence="1" type="ORF">GCM10023314_04200</name>
</gene>
<evidence type="ECO:0000313" key="1">
    <source>
        <dbReference type="EMBL" id="GAA4934995.1"/>
    </source>
</evidence>
<name>A0ABP9GAY9_9FLAO</name>
<accession>A0ABP9GAY9</accession>
<dbReference type="EMBL" id="BAABJJ010000006">
    <property type="protein sequence ID" value="GAA4934995.1"/>
    <property type="molecule type" value="Genomic_DNA"/>
</dbReference>